<proteinExistence type="predicted"/>
<dbReference type="STRING" id="5364.A0A5C3NDZ0"/>
<evidence type="ECO:0000256" key="1">
    <source>
        <dbReference type="SAM" id="MobiDB-lite"/>
    </source>
</evidence>
<dbReference type="OrthoDB" id="20273at2759"/>
<keyword evidence="3" id="KW-1185">Reference proteome</keyword>
<protein>
    <recommendedName>
        <fullName evidence="4">Late embryogenesis abundant protein LEA-2 subgroup domain-containing protein</fullName>
    </recommendedName>
</protein>
<dbReference type="Gene3D" id="2.60.40.1820">
    <property type="match status" value="1"/>
</dbReference>
<dbReference type="AlphaFoldDB" id="A0A5C3NDZ0"/>
<name>A0A5C3NDZ0_9AGAM</name>
<accession>A0A5C3NDZ0</accession>
<evidence type="ECO:0008006" key="4">
    <source>
        <dbReference type="Google" id="ProtNLM"/>
    </source>
</evidence>
<dbReference type="EMBL" id="ML213505">
    <property type="protein sequence ID" value="TFK55097.1"/>
    <property type="molecule type" value="Genomic_DNA"/>
</dbReference>
<sequence length="326" mass="35116">MHATAEAEDCGAVRVSLFPSFPLLPFSISLRRFSAMATYRDPYSRPYSGQAQAYPSGDNAAYNPYDNRAPHETYDQGGYGAYAGNYRDEPFQPPDQYPGNTKEESRFDDDTPGTEPKRRLTKTSRTLRTLKYDNDNLWTRSRAGEDDALAGSAAALYSQRSSSSLASFCHFCFGFGHLALKCLASAHRAPGASVNNPNYFSVAFKEIKAQIFYPINNTPIGTGQENNIVFPGGSSRNITFPFTISYKSSSDPNQAVISDIASKCGFGGGSKSNLVVNAKLTLGLKVLAVTISPTISQDFSFACPLSESDIENGGLSGLSGLLSGSS</sequence>
<feature type="region of interest" description="Disordered" evidence="1">
    <location>
        <begin position="42"/>
        <end position="121"/>
    </location>
</feature>
<dbReference type="Proteomes" id="UP000305948">
    <property type="component" value="Unassembled WGS sequence"/>
</dbReference>
<evidence type="ECO:0000313" key="2">
    <source>
        <dbReference type="EMBL" id="TFK55097.1"/>
    </source>
</evidence>
<evidence type="ECO:0000313" key="3">
    <source>
        <dbReference type="Proteomes" id="UP000305948"/>
    </source>
</evidence>
<dbReference type="SUPFAM" id="SSF117070">
    <property type="entry name" value="LEA14-like"/>
    <property type="match status" value="1"/>
</dbReference>
<gene>
    <name evidence="2" type="ORF">OE88DRAFT_998042</name>
</gene>
<reference evidence="2 3" key="1">
    <citation type="journal article" date="2019" name="Nat. Ecol. Evol.">
        <title>Megaphylogeny resolves global patterns of mushroom evolution.</title>
        <authorList>
            <person name="Varga T."/>
            <person name="Krizsan K."/>
            <person name="Foldi C."/>
            <person name="Dima B."/>
            <person name="Sanchez-Garcia M."/>
            <person name="Sanchez-Ramirez S."/>
            <person name="Szollosi G.J."/>
            <person name="Szarkandi J.G."/>
            <person name="Papp V."/>
            <person name="Albert L."/>
            <person name="Andreopoulos W."/>
            <person name="Angelini C."/>
            <person name="Antonin V."/>
            <person name="Barry K.W."/>
            <person name="Bougher N.L."/>
            <person name="Buchanan P."/>
            <person name="Buyck B."/>
            <person name="Bense V."/>
            <person name="Catcheside P."/>
            <person name="Chovatia M."/>
            <person name="Cooper J."/>
            <person name="Damon W."/>
            <person name="Desjardin D."/>
            <person name="Finy P."/>
            <person name="Geml J."/>
            <person name="Haridas S."/>
            <person name="Hughes K."/>
            <person name="Justo A."/>
            <person name="Karasinski D."/>
            <person name="Kautmanova I."/>
            <person name="Kiss B."/>
            <person name="Kocsube S."/>
            <person name="Kotiranta H."/>
            <person name="LaButti K.M."/>
            <person name="Lechner B.E."/>
            <person name="Liimatainen K."/>
            <person name="Lipzen A."/>
            <person name="Lukacs Z."/>
            <person name="Mihaltcheva S."/>
            <person name="Morgado L.N."/>
            <person name="Niskanen T."/>
            <person name="Noordeloos M.E."/>
            <person name="Ohm R.A."/>
            <person name="Ortiz-Santana B."/>
            <person name="Ovrebo C."/>
            <person name="Racz N."/>
            <person name="Riley R."/>
            <person name="Savchenko A."/>
            <person name="Shiryaev A."/>
            <person name="Soop K."/>
            <person name="Spirin V."/>
            <person name="Szebenyi C."/>
            <person name="Tomsovsky M."/>
            <person name="Tulloss R.E."/>
            <person name="Uehling J."/>
            <person name="Grigoriev I.V."/>
            <person name="Vagvolgyi C."/>
            <person name="Papp T."/>
            <person name="Martin F.M."/>
            <person name="Miettinen O."/>
            <person name="Hibbett D.S."/>
            <person name="Nagy L.G."/>
        </authorList>
    </citation>
    <scope>NUCLEOTIDE SEQUENCE [LARGE SCALE GENOMIC DNA]</scope>
    <source>
        <strain evidence="2 3">OMC1185</strain>
    </source>
</reference>
<organism evidence="2 3">
    <name type="scientific">Heliocybe sulcata</name>
    <dbReference type="NCBI Taxonomy" id="5364"/>
    <lineage>
        <taxon>Eukaryota</taxon>
        <taxon>Fungi</taxon>
        <taxon>Dikarya</taxon>
        <taxon>Basidiomycota</taxon>
        <taxon>Agaricomycotina</taxon>
        <taxon>Agaricomycetes</taxon>
        <taxon>Gloeophyllales</taxon>
        <taxon>Gloeophyllaceae</taxon>
        <taxon>Heliocybe</taxon>
    </lineage>
</organism>